<name>Q12LC2_SHEDO</name>
<dbReference type="InterPro" id="IPR004509">
    <property type="entry name" value="Competence_ComEA_HhH"/>
</dbReference>
<dbReference type="GO" id="GO:0015627">
    <property type="term" value="C:type II protein secretion system complex"/>
    <property type="evidence" value="ECO:0007669"/>
    <property type="project" value="TreeGrafter"/>
</dbReference>
<sequence>MTFLSRMTAKVRQLMTLLSTLLLALLLLNPLHATEPEMKTPKANPEKVKLDHDKAVKAEIQKAKNSASPDAMDSYRVNINRADLDELQQLKGIGLAKAKAIIEYREHNGKIDSLDELTQVSGIGEKFIEQNADKVSF</sequence>
<dbReference type="Proteomes" id="UP000001982">
    <property type="component" value="Chromosome"/>
</dbReference>
<evidence type="ECO:0000313" key="3">
    <source>
        <dbReference type="EMBL" id="ABE55754.1"/>
    </source>
</evidence>
<gene>
    <name evidence="3" type="ordered locus">Sden_2474</name>
</gene>
<dbReference type="InterPro" id="IPR003583">
    <property type="entry name" value="Hlx-hairpin-Hlx_DNA-bd_motif"/>
</dbReference>
<proteinExistence type="predicted"/>
<dbReference type="HOGENOM" id="CLU_052011_3_1_6"/>
<dbReference type="GO" id="GO:0003677">
    <property type="term" value="F:DNA binding"/>
    <property type="evidence" value="ECO:0007669"/>
    <property type="project" value="InterPro"/>
</dbReference>
<dbReference type="KEGG" id="sdn:Sden_2474"/>
<evidence type="ECO:0000256" key="1">
    <source>
        <dbReference type="SAM" id="SignalP"/>
    </source>
</evidence>
<dbReference type="PANTHER" id="PTHR21180:SF32">
    <property type="entry name" value="ENDONUCLEASE_EXONUCLEASE_PHOSPHATASE FAMILY DOMAIN-CONTAINING PROTEIN 1"/>
    <property type="match status" value="1"/>
</dbReference>
<keyword evidence="4" id="KW-1185">Reference proteome</keyword>
<dbReference type="Gene3D" id="1.10.150.280">
    <property type="entry name" value="AF1531-like domain"/>
    <property type="match status" value="1"/>
</dbReference>
<feature type="domain" description="Helix-hairpin-helix DNA-binding motif class 1" evidence="2">
    <location>
        <begin position="85"/>
        <end position="104"/>
    </location>
</feature>
<dbReference type="NCBIfam" id="TIGR00426">
    <property type="entry name" value="competence protein ComEA helix-hairpin-helix repeat region"/>
    <property type="match status" value="1"/>
</dbReference>
<dbReference type="GO" id="GO:0006281">
    <property type="term" value="P:DNA repair"/>
    <property type="evidence" value="ECO:0007669"/>
    <property type="project" value="InterPro"/>
</dbReference>
<feature type="domain" description="Helix-hairpin-helix DNA-binding motif class 1" evidence="2">
    <location>
        <begin position="115"/>
        <end position="134"/>
    </location>
</feature>
<dbReference type="EMBL" id="CP000302">
    <property type="protein sequence ID" value="ABE55754.1"/>
    <property type="molecule type" value="Genomic_DNA"/>
</dbReference>
<evidence type="ECO:0000259" key="2">
    <source>
        <dbReference type="SMART" id="SM00278"/>
    </source>
</evidence>
<organism evidence="3 4">
    <name type="scientific">Shewanella denitrificans (strain OS217 / ATCC BAA-1090 / DSM 15013)</name>
    <dbReference type="NCBI Taxonomy" id="318161"/>
    <lineage>
        <taxon>Bacteria</taxon>
        <taxon>Pseudomonadati</taxon>
        <taxon>Pseudomonadota</taxon>
        <taxon>Gammaproteobacteria</taxon>
        <taxon>Alteromonadales</taxon>
        <taxon>Shewanellaceae</taxon>
        <taxon>Shewanella</taxon>
    </lineage>
</organism>
<dbReference type="Pfam" id="PF12836">
    <property type="entry name" value="HHH_3"/>
    <property type="match status" value="1"/>
</dbReference>
<dbReference type="InterPro" id="IPR010994">
    <property type="entry name" value="RuvA_2-like"/>
</dbReference>
<accession>Q12LC2</accession>
<feature type="chain" id="PRO_5004181525" evidence="1">
    <location>
        <begin position="34"/>
        <end position="137"/>
    </location>
</feature>
<dbReference type="AlphaFoldDB" id="Q12LC2"/>
<dbReference type="PANTHER" id="PTHR21180">
    <property type="entry name" value="ENDONUCLEASE/EXONUCLEASE/PHOSPHATASE FAMILY DOMAIN-CONTAINING PROTEIN 1"/>
    <property type="match status" value="1"/>
</dbReference>
<reference evidence="3 4" key="1">
    <citation type="submission" date="2006-03" db="EMBL/GenBank/DDBJ databases">
        <title>Complete sequence of Shewanella denitrificans OS217.</title>
        <authorList>
            <consortium name="US DOE Joint Genome Institute"/>
            <person name="Copeland A."/>
            <person name="Lucas S."/>
            <person name="Lapidus A."/>
            <person name="Barry K."/>
            <person name="Detter J.C."/>
            <person name="Glavina del Rio T."/>
            <person name="Hammon N."/>
            <person name="Israni S."/>
            <person name="Dalin E."/>
            <person name="Tice H."/>
            <person name="Pitluck S."/>
            <person name="Brettin T."/>
            <person name="Bruce D."/>
            <person name="Han C."/>
            <person name="Tapia R."/>
            <person name="Gilna P."/>
            <person name="Kiss H."/>
            <person name="Schmutz J."/>
            <person name="Larimer F."/>
            <person name="Land M."/>
            <person name="Hauser L."/>
            <person name="Kyrpides N."/>
            <person name="Lykidis A."/>
            <person name="Richardson P."/>
        </authorList>
    </citation>
    <scope>NUCLEOTIDE SEQUENCE [LARGE SCALE GENOMIC DNA]</scope>
    <source>
        <strain evidence="4">OS217 / ATCC BAA-1090 / DSM 15013</strain>
    </source>
</reference>
<keyword evidence="1" id="KW-0732">Signal</keyword>
<dbReference type="SUPFAM" id="SSF47781">
    <property type="entry name" value="RuvA domain 2-like"/>
    <property type="match status" value="1"/>
</dbReference>
<dbReference type="eggNOG" id="COG1555">
    <property type="taxonomic scope" value="Bacteria"/>
</dbReference>
<feature type="signal peptide" evidence="1">
    <location>
        <begin position="1"/>
        <end position="33"/>
    </location>
</feature>
<dbReference type="GO" id="GO:0015628">
    <property type="term" value="P:protein secretion by the type II secretion system"/>
    <property type="evidence" value="ECO:0007669"/>
    <property type="project" value="TreeGrafter"/>
</dbReference>
<dbReference type="STRING" id="318161.Sden_2474"/>
<dbReference type="InterPro" id="IPR051675">
    <property type="entry name" value="Endo/Exo/Phosphatase_dom_1"/>
</dbReference>
<dbReference type="SMART" id="SM00278">
    <property type="entry name" value="HhH1"/>
    <property type="match status" value="2"/>
</dbReference>
<evidence type="ECO:0000313" key="4">
    <source>
        <dbReference type="Proteomes" id="UP000001982"/>
    </source>
</evidence>
<dbReference type="RefSeq" id="WP_011496905.1">
    <property type="nucleotide sequence ID" value="NC_007954.1"/>
</dbReference>
<protein>
    <submittedName>
        <fullName evidence="3">Competence protein ComEA helix-hairpin-helix region</fullName>
    </submittedName>
</protein>